<dbReference type="SFLD" id="SFLDG01140">
    <property type="entry name" value="C2.B:_Phosphomannomutase_and_P"/>
    <property type="match status" value="1"/>
</dbReference>
<protein>
    <submittedName>
        <fullName evidence="1">5-amino-6-(5-phospho-D-ribitylamino)uracil phosphatase YcsE</fullName>
    </submittedName>
</protein>
<reference evidence="1" key="1">
    <citation type="journal article" date="2014" name="Int. J. Syst. Evol. Microbiol.">
        <title>Complete genome sequence of Corynebacterium casei LMG S-19264T (=DSM 44701T), isolated from a smear-ripened cheese.</title>
        <authorList>
            <consortium name="US DOE Joint Genome Institute (JGI-PGF)"/>
            <person name="Walter F."/>
            <person name="Albersmeier A."/>
            <person name="Kalinowski J."/>
            <person name="Ruckert C."/>
        </authorList>
    </citation>
    <scope>NUCLEOTIDE SEQUENCE</scope>
    <source>
        <strain evidence="1">CGMCC 1.12777</strain>
    </source>
</reference>
<proteinExistence type="predicted"/>
<dbReference type="PANTHER" id="PTHR10000">
    <property type="entry name" value="PHOSPHOSERINE PHOSPHATASE"/>
    <property type="match status" value="1"/>
</dbReference>
<accession>A0A8J2ZVS3</accession>
<dbReference type="Proteomes" id="UP000656813">
    <property type="component" value="Unassembled WGS sequence"/>
</dbReference>
<dbReference type="NCBIfam" id="TIGR01484">
    <property type="entry name" value="HAD-SF-IIB"/>
    <property type="match status" value="1"/>
</dbReference>
<dbReference type="AlphaFoldDB" id="A0A8J2ZVS3"/>
<evidence type="ECO:0000313" key="1">
    <source>
        <dbReference type="EMBL" id="GGH80001.1"/>
    </source>
</evidence>
<organism evidence="1 2">
    <name type="scientific">Pullulanibacillus pueri</name>
    <dbReference type="NCBI Taxonomy" id="1437324"/>
    <lineage>
        <taxon>Bacteria</taxon>
        <taxon>Bacillati</taxon>
        <taxon>Bacillota</taxon>
        <taxon>Bacilli</taxon>
        <taxon>Bacillales</taxon>
        <taxon>Sporolactobacillaceae</taxon>
        <taxon>Pullulanibacillus</taxon>
    </lineage>
</organism>
<dbReference type="GO" id="GO:0016791">
    <property type="term" value="F:phosphatase activity"/>
    <property type="evidence" value="ECO:0007669"/>
    <property type="project" value="TreeGrafter"/>
</dbReference>
<dbReference type="InterPro" id="IPR006379">
    <property type="entry name" value="HAD-SF_hydro_IIB"/>
</dbReference>
<dbReference type="SUPFAM" id="SSF56784">
    <property type="entry name" value="HAD-like"/>
    <property type="match status" value="1"/>
</dbReference>
<dbReference type="GO" id="GO:0000287">
    <property type="term" value="F:magnesium ion binding"/>
    <property type="evidence" value="ECO:0007669"/>
    <property type="project" value="TreeGrafter"/>
</dbReference>
<dbReference type="Gene3D" id="3.30.1240.10">
    <property type="match status" value="2"/>
</dbReference>
<dbReference type="GO" id="GO:0005829">
    <property type="term" value="C:cytosol"/>
    <property type="evidence" value="ECO:0007669"/>
    <property type="project" value="TreeGrafter"/>
</dbReference>
<dbReference type="SFLD" id="SFLDS00003">
    <property type="entry name" value="Haloacid_Dehalogenase"/>
    <property type="match status" value="1"/>
</dbReference>
<dbReference type="CDD" id="cd07516">
    <property type="entry name" value="HAD_Pase"/>
    <property type="match status" value="1"/>
</dbReference>
<keyword evidence="2" id="KW-1185">Reference proteome</keyword>
<dbReference type="PROSITE" id="PS01229">
    <property type="entry name" value="COF_2"/>
    <property type="match status" value="1"/>
</dbReference>
<dbReference type="InterPro" id="IPR036412">
    <property type="entry name" value="HAD-like_sf"/>
</dbReference>
<dbReference type="Gene3D" id="3.40.50.1000">
    <property type="entry name" value="HAD superfamily/HAD-like"/>
    <property type="match status" value="2"/>
</dbReference>
<name>A0A8J2ZVS3_9BACL</name>
<gene>
    <name evidence="1" type="primary">ycsE</name>
    <name evidence="1" type="ORF">GCM10007096_15760</name>
</gene>
<comment type="caution">
    <text evidence="1">The sequence shown here is derived from an EMBL/GenBank/DDBJ whole genome shotgun (WGS) entry which is preliminary data.</text>
</comment>
<dbReference type="Pfam" id="PF08282">
    <property type="entry name" value="Hydrolase_3"/>
    <property type="match status" value="1"/>
</dbReference>
<dbReference type="RefSeq" id="WP_188496855.1">
    <property type="nucleotide sequence ID" value="NZ_BMFV01000009.1"/>
</dbReference>
<dbReference type="EMBL" id="BMFV01000009">
    <property type="protein sequence ID" value="GGH80001.1"/>
    <property type="molecule type" value="Genomic_DNA"/>
</dbReference>
<dbReference type="PANTHER" id="PTHR10000:SF55">
    <property type="entry name" value="5-AMINO-6-(5-PHOSPHO-D-RIBITYLAMINO)URACIL PHOSPHATASE YCSE"/>
    <property type="match status" value="1"/>
</dbReference>
<sequence>MPAKIRLLALDMDGTTLNASNEVSQENRKWIQKAVDAGILVMFATGRPQREILSFKKELGLDSPMVLLNGSEVWNASGECIERHFLNQEDLQQLHQFAVKYETWFWGYTSDGPVNKENWQEKYLSSKWMKFGFHSDNLNIIKDIRELLKGWALEVTSSGSHNIEVNPKGVTKASGVRRIGELVGIEMSEVMAIGDSLNDYPLFVEAGLSIAMGNGREDLKQIADGVTDTNVNDGVAKAIQNYLF</sequence>
<reference evidence="1" key="2">
    <citation type="submission" date="2020-09" db="EMBL/GenBank/DDBJ databases">
        <authorList>
            <person name="Sun Q."/>
            <person name="Zhou Y."/>
        </authorList>
    </citation>
    <scope>NUCLEOTIDE SEQUENCE</scope>
    <source>
        <strain evidence="1">CGMCC 1.12777</strain>
    </source>
</reference>
<dbReference type="InterPro" id="IPR023214">
    <property type="entry name" value="HAD_sf"/>
</dbReference>
<evidence type="ECO:0000313" key="2">
    <source>
        <dbReference type="Proteomes" id="UP000656813"/>
    </source>
</evidence>